<dbReference type="Proteomes" id="UP000292957">
    <property type="component" value="Unassembled WGS sequence"/>
</dbReference>
<dbReference type="EMBL" id="ML143464">
    <property type="protein sequence ID" value="TBU25239.1"/>
    <property type="molecule type" value="Genomic_DNA"/>
</dbReference>
<gene>
    <name evidence="2" type="ORF">BD311DRAFT_764877</name>
</gene>
<proteinExistence type="predicted"/>
<accession>A0A4Q9MDF0</accession>
<dbReference type="AlphaFoldDB" id="A0A4Q9MDF0"/>
<protein>
    <submittedName>
        <fullName evidence="2">Uncharacterized protein</fullName>
    </submittedName>
</protein>
<reference evidence="2" key="1">
    <citation type="submission" date="2019-01" db="EMBL/GenBank/DDBJ databases">
        <title>Draft genome sequences of three monokaryotic isolates of the white-rot basidiomycete fungus Dichomitus squalens.</title>
        <authorList>
            <consortium name="DOE Joint Genome Institute"/>
            <person name="Lopez S.C."/>
            <person name="Andreopoulos B."/>
            <person name="Pangilinan J."/>
            <person name="Lipzen A."/>
            <person name="Riley R."/>
            <person name="Ahrendt S."/>
            <person name="Ng V."/>
            <person name="Barry K."/>
            <person name="Daum C."/>
            <person name="Grigoriev I.V."/>
            <person name="Hilden K.S."/>
            <person name="Makela M.R."/>
            <person name="de Vries R.P."/>
        </authorList>
    </citation>
    <scope>NUCLEOTIDE SEQUENCE [LARGE SCALE GENOMIC DNA]</scope>
    <source>
        <strain evidence="2">OM18370.1</strain>
    </source>
</reference>
<organism evidence="2">
    <name type="scientific">Dichomitus squalens</name>
    <dbReference type="NCBI Taxonomy" id="114155"/>
    <lineage>
        <taxon>Eukaryota</taxon>
        <taxon>Fungi</taxon>
        <taxon>Dikarya</taxon>
        <taxon>Basidiomycota</taxon>
        <taxon>Agaricomycotina</taxon>
        <taxon>Agaricomycetes</taxon>
        <taxon>Polyporales</taxon>
        <taxon>Polyporaceae</taxon>
        <taxon>Dichomitus</taxon>
    </lineage>
</organism>
<name>A0A4Q9MDF0_9APHY</name>
<evidence type="ECO:0000313" key="2">
    <source>
        <dbReference type="EMBL" id="TBU25239.1"/>
    </source>
</evidence>
<feature type="region of interest" description="Disordered" evidence="1">
    <location>
        <begin position="88"/>
        <end position="120"/>
    </location>
</feature>
<sequence>MRRPSRGSCAGFVLVCSGNQLRSLSSIHHCSSDSGIMWTCSSGPLIPQITQRLRPRKVSRSFVLVSNAVVVNRSQILKFSHLSPCGTPLERESGKGDSSGLAGANEAMARWVNPTEEALR</sequence>
<evidence type="ECO:0000256" key="1">
    <source>
        <dbReference type="SAM" id="MobiDB-lite"/>
    </source>
</evidence>